<proteinExistence type="predicted"/>
<accession>A0ABW5LHA4</accession>
<evidence type="ECO:0000313" key="2">
    <source>
        <dbReference type="Proteomes" id="UP001597319"/>
    </source>
</evidence>
<organism evidence="1 2">
    <name type="scientific">Aquimarina rubra</name>
    <dbReference type="NCBI Taxonomy" id="1920033"/>
    <lineage>
        <taxon>Bacteria</taxon>
        <taxon>Pseudomonadati</taxon>
        <taxon>Bacteroidota</taxon>
        <taxon>Flavobacteriia</taxon>
        <taxon>Flavobacteriales</taxon>
        <taxon>Flavobacteriaceae</taxon>
        <taxon>Aquimarina</taxon>
    </lineage>
</organism>
<evidence type="ECO:0000313" key="1">
    <source>
        <dbReference type="EMBL" id="MFD2562882.1"/>
    </source>
</evidence>
<sequence length="71" mass="8444">MGLSTGKNYNERYDLPMVYIRYNDEDNNFNIQYQKGQGGETKLVECADNLTENDLNEIRLWLHNTSNRREK</sequence>
<name>A0ABW5LHA4_9FLAO</name>
<protein>
    <submittedName>
        <fullName evidence="1">Uncharacterized protein</fullName>
    </submittedName>
</protein>
<dbReference type="EMBL" id="JBHULE010000019">
    <property type="protein sequence ID" value="MFD2562882.1"/>
    <property type="molecule type" value="Genomic_DNA"/>
</dbReference>
<reference evidence="2" key="1">
    <citation type="journal article" date="2019" name="Int. J. Syst. Evol. Microbiol.">
        <title>The Global Catalogue of Microorganisms (GCM) 10K type strain sequencing project: providing services to taxonomists for standard genome sequencing and annotation.</title>
        <authorList>
            <consortium name="The Broad Institute Genomics Platform"/>
            <consortium name="The Broad Institute Genome Sequencing Center for Infectious Disease"/>
            <person name="Wu L."/>
            <person name="Ma J."/>
        </authorList>
    </citation>
    <scope>NUCLEOTIDE SEQUENCE [LARGE SCALE GENOMIC DNA]</scope>
    <source>
        <strain evidence="2">KCTC 52274</strain>
    </source>
</reference>
<keyword evidence="2" id="KW-1185">Reference proteome</keyword>
<dbReference type="RefSeq" id="WP_378291853.1">
    <property type="nucleotide sequence ID" value="NZ_JBHULE010000019.1"/>
</dbReference>
<comment type="caution">
    <text evidence="1">The sequence shown here is derived from an EMBL/GenBank/DDBJ whole genome shotgun (WGS) entry which is preliminary data.</text>
</comment>
<gene>
    <name evidence="1" type="ORF">ACFSR1_09420</name>
</gene>
<dbReference type="Proteomes" id="UP001597319">
    <property type="component" value="Unassembled WGS sequence"/>
</dbReference>